<evidence type="ECO:0000313" key="1">
    <source>
        <dbReference type="EMBL" id="ORX43680.1"/>
    </source>
</evidence>
<gene>
    <name evidence="1" type="ORF">BCR32DRAFT_298673</name>
</gene>
<dbReference type="InterPro" id="IPR036322">
    <property type="entry name" value="WD40_repeat_dom_sf"/>
</dbReference>
<protein>
    <recommendedName>
        <fullName evidence="3">WD40 repeat-like protein</fullName>
    </recommendedName>
</protein>
<comment type="caution">
    <text evidence="1">The sequence shown here is derived from an EMBL/GenBank/DDBJ whole genome shotgun (WGS) entry which is preliminary data.</text>
</comment>
<dbReference type="Proteomes" id="UP000193944">
    <property type="component" value="Unassembled WGS sequence"/>
</dbReference>
<proteinExistence type="predicted"/>
<dbReference type="SUPFAM" id="SSF50978">
    <property type="entry name" value="WD40 repeat-like"/>
    <property type="match status" value="1"/>
</dbReference>
<dbReference type="OrthoDB" id="10454484at2759"/>
<sequence>MKKDNYILENSYTIPINSEVLFEYYSNIDYTLTDDQIYLITTTKKGINVSKFPLPFNNKAITKGKNLNIPVENSTRFKFITIHHEDLMENELCNPLFTTQQSILPLLFTSIVSYKSYIIIGSSYGHLLLGQVKNNKIEIIKTTNNLNTPIIDIDVNKNGYISVAYDDGEIHLYKLDNNTLQFLTTYTGDDPNLIITQIKIGDYIIASYSSGQIRLLSYDNNDIILRCEMDLGYSEIKAIDYWNSQNIFTVIVDDVIYIWKIQKEEKKVPGIVSTRKIKTTSDLDKYVMNINSLDKNQIEKEDDNQINTTSQFIIEKSLDYNNSNDDMDSFSLSLVIQWTYQMEINILMV</sequence>
<evidence type="ECO:0008006" key="3">
    <source>
        <dbReference type="Google" id="ProtNLM"/>
    </source>
</evidence>
<dbReference type="InterPro" id="IPR015943">
    <property type="entry name" value="WD40/YVTN_repeat-like_dom_sf"/>
</dbReference>
<dbReference type="EMBL" id="MCFG01000797">
    <property type="protein sequence ID" value="ORX43680.1"/>
    <property type="molecule type" value="Genomic_DNA"/>
</dbReference>
<keyword evidence="2" id="KW-1185">Reference proteome</keyword>
<accession>A0A1Y1UZZ6</accession>
<evidence type="ECO:0000313" key="2">
    <source>
        <dbReference type="Proteomes" id="UP000193944"/>
    </source>
</evidence>
<dbReference type="AlphaFoldDB" id="A0A1Y1UZZ6"/>
<organism evidence="1 2">
    <name type="scientific">Anaeromyces robustus</name>
    <dbReference type="NCBI Taxonomy" id="1754192"/>
    <lineage>
        <taxon>Eukaryota</taxon>
        <taxon>Fungi</taxon>
        <taxon>Fungi incertae sedis</taxon>
        <taxon>Chytridiomycota</taxon>
        <taxon>Chytridiomycota incertae sedis</taxon>
        <taxon>Neocallimastigomycetes</taxon>
        <taxon>Neocallimastigales</taxon>
        <taxon>Neocallimastigaceae</taxon>
        <taxon>Anaeromyces</taxon>
    </lineage>
</organism>
<reference evidence="1 2" key="1">
    <citation type="submission" date="2016-08" db="EMBL/GenBank/DDBJ databases">
        <title>A Parts List for Fungal Cellulosomes Revealed by Comparative Genomics.</title>
        <authorList>
            <consortium name="DOE Joint Genome Institute"/>
            <person name="Haitjema C.H."/>
            <person name="Gilmore S.P."/>
            <person name="Henske J.K."/>
            <person name="Solomon K.V."/>
            <person name="De Groot R."/>
            <person name="Kuo A."/>
            <person name="Mondo S.J."/>
            <person name="Salamov A.A."/>
            <person name="Labutti K."/>
            <person name="Zhao Z."/>
            <person name="Chiniquy J."/>
            <person name="Barry K."/>
            <person name="Brewer H.M."/>
            <person name="Purvine S.O."/>
            <person name="Wright A.T."/>
            <person name="Boxma B."/>
            <person name="Van Alen T."/>
            <person name="Hackstein J.H."/>
            <person name="Baker S.E."/>
            <person name="Grigoriev I.V."/>
            <person name="O'Malley M.A."/>
        </authorList>
    </citation>
    <scope>NUCLEOTIDE SEQUENCE [LARGE SCALE GENOMIC DNA]</scope>
    <source>
        <strain evidence="1 2">S4</strain>
    </source>
</reference>
<name>A0A1Y1UZZ6_9FUNG</name>
<reference evidence="1 2" key="2">
    <citation type="submission" date="2016-08" db="EMBL/GenBank/DDBJ databases">
        <title>Pervasive Adenine N6-methylation of Active Genes in Fungi.</title>
        <authorList>
            <consortium name="DOE Joint Genome Institute"/>
            <person name="Mondo S.J."/>
            <person name="Dannebaum R.O."/>
            <person name="Kuo R.C."/>
            <person name="Labutti K."/>
            <person name="Haridas S."/>
            <person name="Kuo A."/>
            <person name="Salamov A."/>
            <person name="Ahrendt S.R."/>
            <person name="Lipzen A."/>
            <person name="Sullivan W."/>
            <person name="Andreopoulos W.B."/>
            <person name="Clum A."/>
            <person name="Lindquist E."/>
            <person name="Daum C."/>
            <person name="Ramamoorthy G.K."/>
            <person name="Gryganskyi A."/>
            <person name="Culley D."/>
            <person name="Magnuson J.K."/>
            <person name="James T.Y."/>
            <person name="O'Malley M.A."/>
            <person name="Stajich J.E."/>
            <person name="Spatafora J.W."/>
            <person name="Visel A."/>
            <person name="Grigoriev I.V."/>
        </authorList>
    </citation>
    <scope>NUCLEOTIDE SEQUENCE [LARGE SCALE GENOMIC DNA]</scope>
    <source>
        <strain evidence="1 2">S4</strain>
    </source>
</reference>
<dbReference type="Gene3D" id="2.130.10.10">
    <property type="entry name" value="YVTN repeat-like/Quinoprotein amine dehydrogenase"/>
    <property type="match status" value="1"/>
</dbReference>